<dbReference type="Proteomes" id="UP001420932">
    <property type="component" value="Unassembled WGS sequence"/>
</dbReference>
<dbReference type="SUPFAM" id="SSF56112">
    <property type="entry name" value="Protein kinase-like (PK-like)"/>
    <property type="match status" value="1"/>
</dbReference>
<feature type="binding site" evidence="3">
    <location>
        <position position="46"/>
    </location>
    <ligand>
        <name>ATP</name>
        <dbReference type="ChEBI" id="CHEBI:30616"/>
    </ligand>
</feature>
<gene>
    <name evidence="5" type="ORF">Syun_018487</name>
</gene>
<dbReference type="PROSITE" id="PS00107">
    <property type="entry name" value="PROTEIN_KINASE_ATP"/>
    <property type="match status" value="1"/>
</dbReference>
<dbReference type="InterPro" id="IPR011009">
    <property type="entry name" value="Kinase-like_dom_sf"/>
</dbReference>
<evidence type="ECO:0000313" key="6">
    <source>
        <dbReference type="Proteomes" id="UP001420932"/>
    </source>
</evidence>
<keyword evidence="2 3" id="KW-0067">ATP-binding</keyword>
<dbReference type="GO" id="GO:0004674">
    <property type="term" value="F:protein serine/threonine kinase activity"/>
    <property type="evidence" value="ECO:0007669"/>
    <property type="project" value="InterPro"/>
</dbReference>
<dbReference type="GO" id="GO:0005737">
    <property type="term" value="C:cytoplasm"/>
    <property type="evidence" value="ECO:0007669"/>
    <property type="project" value="TreeGrafter"/>
</dbReference>
<feature type="domain" description="Protein kinase" evidence="4">
    <location>
        <begin position="17"/>
        <end position="119"/>
    </location>
</feature>
<dbReference type="Pfam" id="PF00069">
    <property type="entry name" value="Pkinase"/>
    <property type="match status" value="1"/>
</dbReference>
<name>A0AAP0ITF3_9MAGN</name>
<dbReference type="AlphaFoldDB" id="A0AAP0ITF3"/>
<dbReference type="Gene3D" id="3.30.200.20">
    <property type="entry name" value="Phosphorylase Kinase, domain 1"/>
    <property type="match status" value="1"/>
</dbReference>
<evidence type="ECO:0000256" key="3">
    <source>
        <dbReference type="PROSITE-ProRule" id="PRU10141"/>
    </source>
</evidence>
<dbReference type="FunFam" id="3.30.200.20:FF:000042">
    <property type="entry name" value="Aurora kinase A"/>
    <property type="match status" value="1"/>
</dbReference>
<reference evidence="5 6" key="1">
    <citation type="submission" date="2024-01" db="EMBL/GenBank/DDBJ databases">
        <title>Genome assemblies of Stephania.</title>
        <authorList>
            <person name="Yang L."/>
        </authorList>
    </citation>
    <scope>NUCLEOTIDE SEQUENCE [LARGE SCALE GENOMIC DNA]</scope>
    <source>
        <strain evidence="5">YNDBR</strain>
        <tissue evidence="5">Leaf</tissue>
    </source>
</reference>
<dbReference type="GO" id="GO:0010506">
    <property type="term" value="P:regulation of autophagy"/>
    <property type="evidence" value="ECO:0007669"/>
    <property type="project" value="InterPro"/>
</dbReference>
<comment type="caution">
    <text evidence="5">The sequence shown here is derived from an EMBL/GenBank/DDBJ whole genome shotgun (WGS) entry which is preliminary data.</text>
</comment>
<dbReference type="EMBL" id="JBBNAF010000008">
    <property type="protein sequence ID" value="KAK9120870.1"/>
    <property type="molecule type" value="Genomic_DNA"/>
</dbReference>
<sequence length="119" mass="13836">MLEELGNDFYGKVIHDYELLECLGEGSFGRVWKAVDKQTGDVVAIKELKKFKCCSWKQCLILREVKALRGLDHPNIVKLKQLIVENNKLYLVMEYKPSHAIHPDMINNQLNARLYIFTN</sequence>
<evidence type="ECO:0000256" key="1">
    <source>
        <dbReference type="ARBA" id="ARBA00022741"/>
    </source>
</evidence>
<accession>A0AAP0ITF3</accession>
<dbReference type="InterPro" id="IPR017441">
    <property type="entry name" value="Protein_kinase_ATP_BS"/>
</dbReference>
<proteinExistence type="predicted"/>
<evidence type="ECO:0000256" key="2">
    <source>
        <dbReference type="ARBA" id="ARBA00022840"/>
    </source>
</evidence>
<dbReference type="InterPro" id="IPR000719">
    <property type="entry name" value="Prot_kinase_dom"/>
</dbReference>
<evidence type="ECO:0000313" key="5">
    <source>
        <dbReference type="EMBL" id="KAK9120870.1"/>
    </source>
</evidence>
<evidence type="ECO:0000259" key="4">
    <source>
        <dbReference type="PROSITE" id="PS50011"/>
    </source>
</evidence>
<keyword evidence="1 3" id="KW-0547">Nucleotide-binding</keyword>
<dbReference type="GO" id="GO:0005524">
    <property type="term" value="F:ATP binding"/>
    <property type="evidence" value="ECO:0007669"/>
    <property type="project" value="UniProtKB-UniRule"/>
</dbReference>
<keyword evidence="6" id="KW-1185">Reference proteome</keyword>
<dbReference type="InterPro" id="IPR045269">
    <property type="entry name" value="Atg1-like"/>
</dbReference>
<organism evidence="5 6">
    <name type="scientific">Stephania yunnanensis</name>
    <dbReference type="NCBI Taxonomy" id="152371"/>
    <lineage>
        <taxon>Eukaryota</taxon>
        <taxon>Viridiplantae</taxon>
        <taxon>Streptophyta</taxon>
        <taxon>Embryophyta</taxon>
        <taxon>Tracheophyta</taxon>
        <taxon>Spermatophyta</taxon>
        <taxon>Magnoliopsida</taxon>
        <taxon>Ranunculales</taxon>
        <taxon>Menispermaceae</taxon>
        <taxon>Menispermoideae</taxon>
        <taxon>Cissampelideae</taxon>
        <taxon>Stephania</taxon>
    </lineage>
</organism>
<dbReference type="PANTHER" id="PTHR24348">
    <property type="entry name" value="SERINE/THREONINE-PROTEIN KINASE UNC-51-RELATED"/>
    <property type="match status" value="1"/>
</dbReference>
<protein>
    <recommendedName>
        <fullName evidence="4">Protein kinase domain-containing protein</fullName>
    </recommendedName>
</protein>
<dbReference type="PROSITE" id="PS50011">
    <property type="entry name" value="PROTEIN_KINASE_DOM"/>
    <property type="match status" value="1"/>
</dbReference>